<keyword evidence="3" id="KW-1133">Transmembrane helix</keyword>
<dbReference type="PANTHER" id="PTHR14110">
    <property type="entry name" value="MITOCHONDRIAL IMPORT INNER MEMBRANE TRANSLOCASE SUBUNIT TIM22"/>
    <property type="match status" value="1"/>
</dbReference>
<proteinExistence type="predicted"/>
<dbReference type="Proteomes" id="UP001443914">
    <property type="component" value="Unassembled WGS sequence"/>
</dbReference>
<name>A0AAW1NIE8_SAPOF</name>
<keyword evidence="2" id="KW-0812">Transmembrane</keyword>
<evidence type="ECO:0000313" key="6">
    <source>
        <dbReference type="Proteomes" id="UP001443914"/>
    </source>
</evidence>
<dbReference type="Pfam" id="PF02466">
    <property type="entry name" value="Tim17"/>
    <property type="match status" value="1"/>
</dbReference>
<evidence type="ECO:0000256" key="2">
    <source>
        <dbReference type="ARBA" id="ARBA00022692"/>
    </source>
</evidence>
<dbReference type="InterPro" id="IPR039175">
    <property type="entry name" value="TIM22"/>
</dbReference>
<dbReference type="GO" id="GO:0045039">
    <property type="term" value="P:protein insertion into mitochondrial inner membrane"/>
    <property type="evidence" value="ECO:0007669"/>
    <property type="project" value="InterPro"/>
</dbReference>
<dbReference type="GO" id="GO:0008320">
    <property type="term" value="F:protein transmembrane transporter activity"/>
    <property type="evidence" value="ECO:0007669"/>
    <property type="project" value="TreeGrafter"/>
</dbReference>
<gene>
    <name evidence="5" type="ORF">RND81_01G131000</name>
</gene>
<dbReference type="GO" id="GO:0030943">
    <property type="term" value="F:mitochondrion targeting sequence binding"/>
    <property type="evidence" value="ECO:0007669"/>
    <property type="project" value="TreeGrafter"/>
</dbReference>
<accession>A0AAW1NIE8</accession>
<sequence>MEDELLEADTPCSSIAVDSIVRVATAGALWGSCIGPFDANNLGLTGFPRASFVAKSIGKTSFQCGVFAGIFALTRCGIQNYRGRSDMINAAAAGGVVGALIAAGTRSKRQVFGMAALLSILGAASDYSRTF</sequence>
<comment type="caution">
    <text evidence="5">The sequence shown here is derived from an EMBL/GenBank/DDBJ whole genome shotgun (WGS) entry which is preliminary data.</text>
</comment>
<evidence type="ECO:0000256" key="1">
    <source>
        <dbReference type="ARBA" id="ARBA00004141"/>
    </source>
</evidence>
<evidence type="ECO:0000256" key="3">
    <source>
        <dbReference type="ARBA" id="ARBA00022989"/>
    </source>
</evidence>
<keyword evidence="4" id="KW-0472">Membrane</keyword>
<dbReference type="GO" id="GO:0042721">
    <property type="term" value="C:TIM22 mitochondrial import inner membrane insertion complex"/>
    <property type="evidence" value="ECO:0007669"/>
    <property type="project" value="InterPro"/>
</dbReference>
<evidence type="ECO:0000313" key="5">
    <source>
        <dbReference type="EMBL" id="KAK9756935.1"/>
    </source>
</evidence>
<dbReference type="EMBL" id="JBDFQZ010000001">
    <property type="protein sequence ID" value="KAK9756935.1"/>
    <property type="molecule type" value="Genomic_DNA"/>
</dbReference>
<comment type="subcellular location">
    <subcellularLocation>
        <location evidence="1">Membrane</location>
        <topology evidence="1">Multi-pass membrane protein</topology>
    </subcellularLocation>
</comment>
<protein>
    <submittedName>
        <fullName evidence="5">Uncharacterized protein</fullName>
    </submittedName>
</protein>
<dbReference type="AlphaFoldDB" id="A0AAW1NIE8"/>
<dbReference type="PANTHER" id="PTHR14110:SF5">
    <property type="entry name" value="OUTER ENVELOPE PORE PROTEIN 16-4, CHLOROPLASTIC"/>
    <property type="match status" value="1"/>
</dbReference>
<reference evidence="5" key="1">
    <citation type="submission" date="2024-03" db="EMBL/GenBank/DDBJ databases">
        <title>WGS assembly of Saponaria officinalis var. Norfolk2.</title>
        <authorList>
            <person name="Jenkins J."/>
            <person name="Shu S."/>
            <person name="Grimwood J."/>
            <person name="Barry K."/>
            <person name="Goodstein D."/>
            <person name="Schmutz J."/>
            <person name="Leebens-Mack J."/>
            <person name="Osbourn A."/>
        </authorList>
    </citation>
    <scope>NUCLEOTIDE SEQUENCE [LARGE SCALE GENOMIC DNA]</scope>
    <source>
        <strain evidence="5">JIC</strain>
    </source>
</reference>
<evidence type="ECO:0000256" key="4">
    <source>
        <dbReference type="ARBA" id="ARBA00023136"/>
    </source>
</evidence>
<keyword evidence="6" id="KW-1185">Reference proteome</keyword>
<organism evidence="5 6">
    <name type="scientific">Saponaria officinalis</name>
    <name type="common">Common soapwort</name>
    <name type="synonym">Lychnis saponaria</name>
    <dbReference type="NCBI Taxonomy" id="3572"/>
    <lineage>
        <taxon>Eukaryota</taxon>
        <taxon>Viridiplantae</taxon>
        <taxon>Streptophyta</taxon>
        <taxon>Embryophyta</taxon>
        <taxon>Tracheophyta</taxon>
        <taxon>Spermatophyta</taxon>
        <taxon>Magnoliopsida</taxon>
        <taxon>eudicotyledons</taxon>
        <taxon>Gunneridae</taxon>
        <taxon>Pentapetalae</taxon>
        <taxon>Caryophyllales</taxon>
        <taxon>Caryophyllaceae</taxon>
        <taxon>Caryophylleae</taxon>
        <taxon>Saponaria</taxon>
    </lineage>
</organism>